<comment type="pathway">
    <text evidence="2 12">Amino-acid biosynthesis; L-lysine biosynthesis via DAP pathway; (S)-tetrahydrodipicolinate from L-aspartate: step 3/4.</text>
</comment>
<dbReference type="PANTHER" id="PTHR12128:SF66">
    <property type="entry name" value="4-HYDROXY-2-OXOGLUTARATE ALDOLASE, MITOCHONDRIAL"/>
    <property type="match status" value="1"/>
</dbReference>
<dbReference type="CDD" id="cd00950">
    <property type="entry name" value="DHDPS"/>
    <property type="match status" value="1"/>
</dbReference>
<dbReference type="HAMAP" id="MF_00418">
    <property type="entry name" value="DapA"/>
    <property type="match status" value="1"/>
</dbReference>
<feature type="active site" description="Schiff-base intermediate with substrate" evidence="12 14">
    <location>
        <position position="164"/>
    </location>
</feature>
<comment type="subcellular location">
    <subcellularLocation>
        <location evidence="12">Cytoplasm</location>
    </subcellularLocation>
</comment>
<comment type="caution">
    <text evidence="12">Was originally thought to be a dihydrodipicolinate synthase (DHDPS), catalyzing the condensation of (S)-aspartate-beta-semialdehyde [(S)-ASA] and pyruvate to dihydrodipicolinate (DHDP). However, it was shown in E.coli that the product of the enzymatic reaction is not dihydrodipicolinate but in fact (4S)-4-hydroxy-2,3,4,5-tetrahydro-(2S)-dipicolinic acid (HTPA), and that the consecutive dehydration reaction leading to DHDP is not spontaneous but catalyzed by DapB.</text>
</comment>
<evidence type="ECO:0000256" key="5">
    <source>
        <dbReference type="ARBA" id="ARBA00022490"/>
    </source>
</evidence>
<comment type="subunit">
    <text evidence="12">Homotetramer; dimer of dimers.</text>
</comment>
<reference evidence="16" key="1">
    <citation type="journal article" date="2014" name="Int. J. Syst. Evol. Microbiol.">
        <title>Complete genome sequence of Corynebacterium casei LMG S-19264T (=DSM 44701T), isolated from a smear-ripened cheese.</title>
        <authorList>
            <consortium name="US DOE Joint Genome Institute (JGI-PGF)"/>
            <person name="Walter F."/>
            <person name="Albersmeier A."/>
            <person name="Kalinowski J."/>
            <person name="Ruckert C."/>
        </authorList>
    </citation>
    <scope>NUCLEOTIDE SEQUENCE</scope>
    <source>
        <strain evidence="16">NBRC 108769</strain>
    </source>
</reference>
<evidence type="ECO:0000256" key="4">
    <source>
        <dbReference type="ARBA" id="ARBA00012086"/>
    </source>
</evidence>
<evidence type="ECO:0000313" key="16">
    <source>
        <dbReference type="EMBL" id="GLR17805.1"/>
    </source>
</evidence>
<evidence type="ECO:0000256" key="2">
    <source>
        <dbReference type="ARBA" id="ARBA00005120"/>
    </source>
</evidence>
<dbReference type="EMBL" id="BSOH01000014">
    <property type="protein sequence ID" value="GLR17805.1"/>
    <property type="molecule type" value="Genomic_DNA"/>
</dbReference>
<keyword evidence="17" id="KW-1185">Reference proteome</keyword>
<keyword evidence="10 12" id="KW-0704">Schiff base</keyword>
<dbReference type="RefSeq" id="WP_235291487.1">
    <property type="nucleotide sequence ID" value="NZ_BSOH01000014.1"/>
</dbReference>
<dbReference type="EC" id="4.3.3.7" evidence="4 12"/>
<evidence type="ECO:0000256" key="12">
    <source>
        <dbReference type="HAMAP-Rule" id="MF_00418"/>
    </source>
</evidence>
<feature type="site" description="Part of a proton relay during catalysis" evidence="12">
    <location>
        <position position="109"/>
    </location>
</feature>
<comment type="caution">
    <text evidence="16">The sequence shown here is derived from an EMBL/GenBank/DDBJ whole genome shotgun (WGS) entry which is preliminary data.</text>
</comment>
<comment type="function">
    <text evidence="1 12">Catalyzes the condensation of (S)-aspartate-beta-semialdehyde [(S)-ASA] and pyruvate to 4-hydroxy-tetrahydrodipicolinate (HTPA).</text>
</comment>
<evidence type="ECO:0000256" key="1">
    <source>
        <dbReference type="ARBA" id="ARBA00003294"/>
    </source>
</evidence>
<keyword evidence="7 12" id="KW-0220">Diaminopimelate biosynthesis</keyword>
<proteinExistence type="inferred from homology"/>
<dbReference type="Proteomes" id="UP001156666">
    <property type="component" value="Unassembled WGS sequence"/>
</dbReference>
<dbReference type="GO" id="GO:0005829">
    <property type="term" value="C:cytosol"/>
    <property type="evidence" value="ECO:0007669"/>
    <property type="project" value="TreeGrafter"/>
</dbReference>
<dbReference type="Gene3D" id="3.20.20.70">
    <property type="entry name" value="Aldolase class I"/>
    <property type="match status" value="1"/>
</dbReference>
<comment type="similarity">
    <text evidence="3 12 13">Belongs to the DapA family.</text>
</comment>
<dbReference type="GO" id="GO:0009089">
    <property type="term" value="P:lysine biosynthetic process via diaminopimelate"/>
    <property type="evidence" value="ECO:0007669"/>
    <property type="project" value="UniProtKB-UniRule"/>
</dbReference>
<dbReference type="PANTHER" id="PTHR12128">
    <property type="entry name" value="DIHYDRODIPICOLINATE SYNTHASE"/>
    <property type="match status" value="1"/>
</dbReference>
<evidence type="ECO:0000256" key="3">
    <source>
        <dbReference type="ARBA" id="ARBA00007592"/>
    </source>
</evidence>
<evidence type="ECO:0000256" key="7">
    <source>
        <dbReference type="ARBA" id="ARBA00022915"/>
    </source>
</evidence>
<dbReference type="SMART" id="SM01130">
    <property type="entry name" value="DHDPS"/>
    <property type="match status" value="1"/>
</dbReference>
<gene>
    <name evidence="16" type="primary">dapA_1</name>
    <name evidence="12" type="synonym">dapA</name>
    <name evidence="16" type="ORF">GCM10007940_24200</name>
</gene>
<keyword evidence="5 12" id="KW-0963">Cytoplasm</keyword>
<evidence type="ECO:0000256" key="6">
    <source>
        <dbReference type="ARBA" id="ARBA00022605"/>
    </source>
</evidence>
<accession>A0AA37WGB2</accession>
<dbReference type="PIRSF" id="PIRSF001365">
    <property type="entry name" value="DHDPS"/>
    <property type="match status" value="1"/>
</dbReference>
<evidence type="ECO:0000313" key="17">
    <source>
        <dbReference type="Proteomes" id="UP001156666"/>
    </source>
</evidence>
<dbReference type="InterPro" id="IPR005263">
    <property type="entry name" value="DapA"/>
</dbReference>
<keyword evidence="9 12" id="KW-0456">Lyase</keyword>
<sequence>MKKLRGSIVALVTPFENDGGIDYPALSQLINFHLENGTSGILVNGTTAESPCITLEEFDSITKFVVDQVNGAIPVIAGTGSNSTDQAIIRSQIAEYNGVDGLLVVSPYYNKPTAKGLLEYFGSIATSTSLPIIIYNVPGRTASNIPTDIILELARRHRTIIGIKEASGSMEKIMDLIQNRPSGFLVYSGDDSLALNTVLIGGDGCISVVANQIPKVFSQMLNAGLNGEIEIARNLHYKYYELMKLNFIETNPIPVKTALHQMGLISLNFRSPMCTMEEENEAILSKELNNLSLTSSKRVKEFILE</sequence>
<evidence type="ECO:0000256" key="8">
    <source>
        <dbReference type="ARBA" id="ARBA00023154"/>
    </source>
</evidence>
<dbReference type="Pfam" id="PF00701">
    <property type="entry name" value="DHDPS"/>
    <property type="match status" value="1"/>
</dbReference>
<dbReference type="PRINTS" id="PR00146">
    <property type="entry name" value="DHPICSNTHASE"/>
</dbReference>
<evidence type="ECO:0000256" key="14">
    <source>
        <dbReference type="PIRSR" id="PIRSR001365-1"/>
    </source>
</evidence>
<organism evidence="16 17">
    <name type="scientific">Portibacter lacus</name>
    <dbReference type="NCBI Taxonomy" id="1099794"/>
    <lineage>
        <taxon>Bacteria</taxon>
        <taxon>Pseudomonadati</taxon>
        <taxon>Bacteroidota</taxon>
        <taxon>Saprospiria</taxon>
        <taxon>Saprospirales</taxon>
        <taxon>Haliscomenobacteraceae</taxon>
        <taxon>Portibacter</taxon>
    </lineage>
</organism>
<dbReference type="SUPFAM" id="SSF51569">
    <property type="entry name" value="Aldolase"/>
    <property type="match status" value="1"/>
</dbReference>
<dbReference type="GO" id="GO:0019877">
    <property type="term" value="P:diaminopimelate biosynthetic process"/>
    <property type="evidence" value="ECO:0007669"/>
    <property type="project" value="UniProtKB-UniRule"/>
</dbReference>
<evidence type="ECO:0000256" key="11">
    <source>
        <dbReference type="ARBA" id="ARBA00047836"/>
    </source>
</evidence>
<evidence type="ECO:0000256" key="15">
    <source>
        <dbReference type="PIRSR" id="PIRSR001365-2"/>
    </source>
</evidence>
<reference evidence="16" key="2">
    <citation type="submission" date="2023-01" db="EMBL/GenBank/DDBJ databases">
        <title>Draft genome sequence of Portibacter lacus strain NBRC 108769.</title>
        <authorList>
            <person name="Sun Q."/>
            <person name="Mori K."/>
        </authorList>
    </citation>
    <scope>NUCLEOTIDE SEQUENCE</scope>
    <source>
        <strain evidence="16">NBRC 108769</strain>
    </source>
</reference>
<dbReference type="AlphaFoldDB" id="A0AA37WGB2"/>
<keyword evidence="8 12" id="KW-0457">Lysine biosynthesis</keyword>
<feature type="binding site" evidence="12 15">
    <location>
        <position position="47"/>
    </location>
    <ligand>
        <name>pyruvate</name>
        <dbReference type="ChEBI" id="CHEBI:15361"/>
    </ligand>
</feature>
<dbReference type="InterPro" id="IPR020625">
    <property type="entry name" value="Schiff_base-form_aldolases_AS"/>
</dbReference>
<feature type="active site" description="Proton donor/acceptor" evidence="12 14">
    <location>
        <position position="135"/>
    </location>
</feature>
<keyword evidence="6 12" id="KW-0028">Amino-acid biosynthesis</keyword>
<protein>
    <recommendedName>
        <fullName evidence="4 12">4-hydroxy-tetrahydrodipicolinate synthase</fullName>
        <shortName evidence="12">HTPA synthase</shortName>
        <ecNumber evidence="4 12">4.3.3.7</ecNumber>
    </recommendedName>
</protein>
<dbReference type="NCBIfam" id="TIGR00674">
    <property type="entry name" value="dapA"/>
    <property type="match status" value="1"/>
</dbReference>
<dbReference type="PROSITE" id="PS00666">
    <property type="entry name" value="DHDPS_2"/>
    <property type="match status" value="1"/>
</dbReference>
<evidence type="ECO:0000256" key="10">
    <source>
        <dbReference type="ARBA" id="ARBA00023270"/>
    </source>
</evidence>
<feature type="site" description="Part of a proton relay during catalysis" evidence="12">
    <location>
        <position position="46"/>
    </location>
</feature>
<dbReference type="InterPro" id="IPR013785">
    <property type="entry name" value="Aldolase_TIM"/>
</dbReference>
<dbReference type="InterPro" id="IPR002220">
    <property type="entry name" value="DapA-like"/>
</dbReference>
<feature type="binding site" evidence="12 15">
    <location>
        <position position="206"/>
    </location>
    <ligand>
        <name>pyruvate</name>
        <dbReference type="ChEBI" id="CHEBI:15361"/>
    </ligand>
</feature>
<name>A0AA37WGB2_9BACT</name>
<comment type="catalytic activity">
    <reaction evidence="11 12">
        <text>L-aspartate 4-semialdehyde + pyruvate = (2S,4S)-4-hydroxy-2,3,4,5-tetrahydrodipicolinate + H2O + H(+)</text>
        <dbReference type="Rhea" id="RHEA:34171"/>
        <dbReference type="ChEBI" id="CHEBI:15361"/>
        <dbReference type="ChEBI" id="CHEBI:15377"/>
        <dbReference type="ChEBI" id="CHEBI:15378"/>
        <dbReference type="ChEBI" id="CHEBI:67139"/>
        <dbReference type="ChEBI" id="CHEBI:537519"/>
        <dbReference type="EC" id="4.3.3.7"/>
    </reaction>
</comment>
<dbReference type="GO" id="GO:0008840">
    <property type="term" value="F:4-hydroxy-tetrahydrodipicolinate synthase activity"/>
    <property type="evidence" value="ECO:0007669"/>
    <property type="project" value="UniProtKB-UniRule"/>
</dbReference>
<evidence type="ECO:0000256" key="9">
    <source>
        <dbReference type="ARBA" id="ARBA00023239"/>
    </source>
</evidence>
<evidence type="ECO:0000256" key="13">
    <source>
        <dbReference type="PIRNR" id="PIRNR001365"/>
    </source>
</evidence>